<feature type="compositionally biased region" description="Basic and acidic residues" evidence="5">
    <location>
        <begin position="207"/>
        <end position="220"/>
    </location>
</feature>
<comment type="caution">
    <text evidence="7">The sequence shown here is derived from an EMBL/GenBank/DDBJ whole genome shotgun (WGS) entry which is preliminary data.</text>
</comment>
<dbReference type="Gene3D" id="3.30.160.60">
    <property type="entry name" value="Classic Zinc Finger"/>
    <property type="match status" value="1"/>
</dbReference>
<evidence type="ECO:0000256" key="4">
    <source>
        <dbReference type="ARBA" id="ARBA00022833"/>
    </source>
</evidence>
<dbReference type="PANTHER" id="PTHR23232:SF163">
    <property type="entry name" value="ZINC FINGER PROTEIN 589"/>
    <property type="match status" value="1"/>
</dbReference>
<keyword evidence="1" id="KW-0479">Metal-binding</keyword>
<keyword evidence="4" id="KW-0862">Zinc</keyword>
<gene>
    <name evidence="7" type="ORF">Cadr_000009807</name>
</gene>
<dbReference type="AlphaFoldDB" id="A0A5N4DI25"/>
<accession>A0A5N4DI25</accession>
<dbReference type="Gene3D" id="6.10.140.140">
    <property type="match status" value="1"/>
</dbReference>
<proteinExistence type="predicted"/>
<sequence>MPPIPGEVTVKGMRTESHRVAVFLEYRYCLYLSPKPGSPFVDVVLLVPPFVRHLLFMPLRLDFCSCLMFTRTCGSRRCCELRRNLLLKGLVSFEDLSPTFTWEEWQDLDDTQRTLYRDVMLETCSSLVSLGVHIMGDLTETSQENHGRPLWQIVITSNKTSTKRTSDLGRAFNLSSTHISGLLVGDGNSSGMKPEELNVCESMFRPSEPEETHAGEKPEDSDGTGSFLRDVECSHCQQKSQTLQQPFECNRQGKGFRKEAVLLTHRRAPVEVTAYKHSECWGARDGSALIAQGRPHMGRTFCQKETPLNLHRADFQEQQHPCNQNGKNFSKKLHLIQLQRIQLGEKTFACKICGKTL</sequence>
<organism evidence="7 8">
    <name type="scientific">Camelus dromedarius</name>
    <name type="common">Dromedary</name>
    <name type="synonym">Arabian camel</name>
    <dbReference type="NCBI Taxonomy" id="9838"/>
    <lineage>
        <taxon>Eukaryota</taxon>
        <taxon>Metazoa</taxon>
        <taxon>Chordata</taxon>
        <taxon>Craniata</taxon>
        <taxon>Vertebrata</taxon>
        <taxon>Euteleostomi</taxon>
        <taxon>Mammalia</taxon>
        <taxon>Eutheria</taxon>
        <taxon>Laurasiatheria</taxon>
        <taxon>Artiodactyla</taxon>
        <taxon>Tylopoda</taxon>
        <taxon>Camelidae</taxon>
        <taxon>Camelus</taxon>
    </lineage>
</organism>
<evidence type="ECO:0000313" key="8">
    <source>
        <dbReference type="Proteomes" id="UP000299084"/>
    </source>
</evidence>
<evidence type="ECO:0000313" key="7">
    <source>
        <dbReference type="EMBL" id="KAB1270802.1"/>
    </source>
</evidence>
<protein>
    <submittedName>
        <fullName evidence="7">Zinc finger protein 717</fullName>
    </submittedName>
</protein>
<dbReference type="InterPro" id="IPR001909">
    <property type="entry name" value="KRAB"/>
</dbReference>
<dbReference type="GO" id="GO:0008270">
    <property type="term" value="F:zinc ion binding"/>
    <property type="evidence" value="ECO:0007669"/>
    <property type="project" value="UniProtKB-KW"/>
</dbReference>
<dbReference type="Pfam" id="PF01352">
    <property type="entry name" value="KRAB"/>
    <property type="match status" value="1"/>
</dbReference>
<dbReference type="GO" id="GO:0006355">
    <property type="term" value="P:regulation of DNA-templated transcription"/>
    <property type="evidence" value="ECO:0007669"/>
    <property type="project" value="InterPro"/>
</dbReference>
<dbReference type="PANTHER" id="PTHR23232">
    <property type="entry name" value="KRAB DOMAIN C2H2 ZINC FINGER"/>
    <property type="match status" value="1"/>
</dbReference>
<keyword evidence="8" id="KW-1185">Reference proteome</keyword>
<evidence type="ECO:0000259" key="6">
    <source>
        <dbReference type="PROSITE" id="PS50805"/>
    </source>
</evidence>
<keyword evidence="3" id="KW-0863">Zinc-finger</keyword>
<evidence type="ECO:0000256" key="5">
    <source>
        <dbReference type="SAM" id="MobiDB-lite"/>
    </source>
</evidence>
<dbReference type="SUPFAM" id="SSF109640">
    <property type="entry name" value="KRAB domain (Kruppel-associated box)"/>
    <property type="match status" value="1"/>
</dbReference>
<keyword evidence="2" id="KW-0677">Repeat</keyword>
<evidence type="ECO:0000256" key="2">
    <source>
        <dbReference type="ARBA" id="ARBA00022737"/>
    </source>
</evidence>
<dbReference type="CDD" id="cd07765">
    <property type="entry name" value="KRAB_A-box"/>
    <property type="match status" value="1"/>
</dbReference>
<dbReference type="SUPFAM" id="SSF57667">
    <property type="entry name" value="beta-beta-alpha zinc fingers"/>
    <property type="match status" value="1"/>
</dbReference>
<dbReference type="SMART" id="SM00349">
    <property type="entry name" value="KRAB"/>
    <property type="match status" value="1"/>
</dbReference>
<evidence type="ECO:0000256" key="1">
    <source>
        <dbReference type="ARBA" id="ARBA00022723"/>
    </source>
</evidence>
<reference evidence="7 8" key="1">
    <citation type="journal article" date="2019" name="Mol. Ecol. Resour.">
        <title>Improving Illumina assemblies with Hi-C and long reads: an example with the North African dromedary.</title>
        <authorList>
            <person name="Elbers J.P."/>
            <person name="Rogers M.F."/>
            <person name="Perelman P.L."/>
            <person name="Proskuryakova A.A."/>
            <person name="Serdyukova N.A."/>
            <person name="Johnson W.E."/>
            <person name="Horin P."/>
            <person name="Corander J."/>
            <person name="Murphy D."/>
            <person name="Burger P.A."/>
        </authorList>
    </citation>
    <scope>NUCLEOTIDE SEQUENCE [LARGE SCALE GENOMIC DNA]</scope>
    <source>
        <strain evidence="7">Drom800</strain>
        <tissue evidence="7">Blood</tissue>
    </source>
</reference>
<dbReference type="InterPro" id="IPR050169">
    <property type="entry name" value="Krueppel_C2H2_ZnF"/>
</dbReference>
<dbReference type="EMBL" id="JWIN03000011">
    <property type="protein sequence ID" value="KAB1270802.1"/>
    <property type="molecule type" value="Genomic_DNA"/>
</dbReference>
<dbReference type="PROSITE" id="PS50805">
    <property type="entry name" value="KRAB"/>
    <property type="match status" value="1"/>
</dbReference>
<evidence type="ECO:0000256" key="3">
    <source>
        <dbReference type="ARBA" id="ARBA00022771"/>
    </source>
</evidence>
<feature type="domain" description="KRAB" evidence="6">
    <location>
        <begin position="91"/>
        <end position="163"/>
    </location>
</feature>
<feature type="region of interest" description="Disordered" evidence="5">
    <location>
        <begin position="205"/>
        <end position="228"/>
    </location>
</feature>
<dbReference type="Proteomes" id="UP000299084">
    <property type="component" value="Unassembled WGS sequence"/>
</dbReference>
<name>A0A5N4DI25_CAMDR</name>
<dbReference type="InterPro" id="IPR036051">
    <property type="entry name" value="KRAB_dom_sf"/>
</dbReference>
<dbReference type="InterPro" id="IPR036236">
    <property type="entry name" value="Znf_C2H2_sf"/>
</dbReference>